<evidence type="ECO:0000256" key="1">
    <source>
        <dbReference type="ARBA" id="ARBA00022801"/>
    </source>
</evidence>
<keyword evidence="1" id="KW-0378">Hydrolase</keyword>
<protein>
    <submittedName>
        <fullName evidence="2">Uncharacterized protein</fullName>
    </submittedName>
</protein>
<dbReference type="GO" id="GO:0016298">
    <property type="term" value="F:lipase activity"/>
    <property type="evidence" value="ECO:0007669"/>
    <property type="project" value="InterPro"/>
</dbReference>
<dbReference type="AlphaFoldDB" id="A0A1R3HDX1"/>
<dbReference type="Proteomes" id="UP000187203">
    <property type="component" value="Unassembled WGS sequence"/>
</dbReference>
<evidence type="ECO:0000313" key="3">
    <source>
        <dbReference type="Proteomes" id="UP000187203"/>
    </source>
</evidence>
<dbReference type="GO" id="GO:0005811">
    <property type="term" value="C:lipid droplet"/>
    <property type="evidence" value="ECO:0007669"/>
    <property type="project" value="InterPro"/>
</dbReference>
<dbReference type="InterPro" id="IPR019363">
    <property type="entry name" value="LDAH"/>
</dbReference>
<dbReference type="Pfam" id="PF10230">
    <property type="entry name" value="LIDHydrolase"/>
    <property type="match status" value="1"/>
</dbReference>
<dbReference type="OrthoDB" id="448051at2759"/>
<keyword evidence="3" id="KW-1185">Reference proteome</keyword>
<comment type="caution">
    <text evidence="2">The sequence shown here is derived from an EMBL/GenBank/DDBJ whole genome shotgun (WGS) entry which is preliminary data.</text>
</comment>
<name>A0A1R3HDX1_9ROSI</name>
<dbReference type="PANTHER" id="PTHR13390:SF0">
    <property type="entry name" value="LIPID DROPLET-ASSOCIATED HYDROLASE"/>
    <property type="match status" value="1"/>
</dbReference>
<dbReference type="STRING" id="93759.A0A1R3HDX1"/>
<accession>A0A1R3HDX1</accession>
<proteinExistence type="predicted"/>
<evidence type="ECO:0000313" key="2">
    <source>
        <dbReference type="EMBL" id="OMO68501.1"/>
    </source>
</evidence>
<sequence>MTEFRKLRETPDWEFMRENQDKITFLYGIDDHWGPLQMFEEISKQASGIGLSIEREGHTHSFCCTEAGSVWVARHVASSLKNKLPVSCW</sequence>
<gene>
    <name evidence="2" type="ORF">COLO4_29616</name>
</gene>
<dbReference type="GO" id="GO:0019915">
    <property type="term" value="P:lipid storage"/>
    <property type="evidence" value="ECO:0007669"/>
    <property type="project" value="InterPro"/>
</dbReference>
<reference evidence="3" key="1">
    <citation type="submission" date="2013-09" db="EMBL/GenBank/DDBJ databases">
        <title>Corchorus olitorius genome sequencing.</title>
        <authorList>
            <person name="Alam M."/>
            <person name="Haque M.S."/>
            <person name="Islam M.S."/>
            <person name="Emdad E.M."/>
            <person name="Islam M.M."/>
            <person name="Ahmed B."/>
            <person name="Halim A."/>
            <person name="Hossen Q.M.M."/>
            <person name="Hossain M.Z."/>
            <person name="Ahmed R."/>
            <person name="Khan M.M."/>
            <person name="Islam R."/>
            <person name="Rashid M.M."/>
            <person name="Khan S.A."/>
            <person name="Rahman M.S."/>
            <person name="Alam M."/>
            <person name="Yahiya A.S."/>
            <person name="Khan M.S."/>
            <person name="Azam M.S."/>
            <person name="Haque T."/>
            <person name="Lashkar M.Z.H."/>
            <person name="Akhand A.I."/>
            <person name="Morshed G."/>
            <person name="Roy S."/>
            <person name="Uddin K.S."/>
            <person name="Rabeya T."/>
            <person name="Hossain A.S."/>
            <person name="Chowdhury A."/>
            <person name="Snigdha A.R."/>
            <person name="Mortoza M.S."/>
            <person name="Matin S.A."/>
            <person name="Hoque S.M.E."/>
            <person name="Islam M.K."/>
            <person name="Roy D.K."/>
            <person name="Haider R."/>
            <person name="Moosa M.M."/>
            <person name="Elias S.M."/>
            <person name="Hasan A.M."/>
            <person name="Jahan S."/>
            <person name="Shafiuddin M."/>
            <person name="Mahmood N."/>
            <person name="Shommy N.S."/>
        </authorList>
    </citation>
    <scope>NUCLEOTIDE SEQUENCE [LARGE SCALE GENOMIC DNA]</scope>
    <source>
        <strain evidence="3">cv. O-4</strain>
    </source>
</reference>
<dbReference type="PANTHER" id="PTHR13390">
    <property type="entry name" value="LIPASE"/>
    <property type="match status" value="1"/>
</dbReference>
<organism evidence="2 3">
    <name type="scientific">Corchorus olitorius</name>
    <dbReference type="NCBI Taxonomy" id="93759"/>
    <lineage>
        <taxon>Eukaryota</taxon>
        <taxon>Viridiplantae</taxon>
        <taxon>Streptophyta</taxon>
        <taxon>Embryophyta</taxon>
        <taxon>Tracheophyta</taxon>
        <taxon>Spermatophyta</taxon>
        <taxon>Magnoliopsida</taxon>
        <taxon>eudicotyledons</taxon>
        <taxon>Gunneridae</taxon>
        <taxon>Pentapetalae</taxon>
        <taxon>rosids</taxon>
        <taxon>malvids</taxon>
        <taxon>Malvales</taxon>
        <taxon>Malvaceae</taxon>
        <taxon>Grewioideae</taxon>
        <taxon>Apeibeae</taxon>
        <taxon>Corchorus</taxon>
    </lineage>
</organism>
<dbReference type="EMBL" id="AWUE01020382">
    <property type="protein sequence ID" value="OMO68501.1"/>
    <property type="molecule type" value="Genomic_DNA"/>
</dbReference>